<dbReference type="Gene3D" id="3.90.1510.10">
    <property type="entry name" value="Glycerate kinase, domain 2"/>
    <property type="match status" value="1"/>
</dbReference>
<proteinExistence type="predicted"/>
<feature type="compositionally biased region" description="Low complexity" evidence="1">
    <location>
        <begin position="133"/>
        <end position="147"/>
    </location>
</feature>
<dbReference type="InterPro" id="IPR004381">
    <property type="entry name" value="Glycerate_kinase"/>
</dbReference>
<evidence type="ECO:0000313" key="3">
    <source>
        <dbReference type="Proteomes" id="UP000619788"/>
    </source>
</evidence>
<name>A0A8J3SPP8_9ACTN</name>
<dbReference type="PANTHER" id="PTHR21599">
    <property type="entry name" value="GLYCERATE KINASE"/>
    <property type="match status" value="1"/>
</dbReference>
<sequence>MSDSPRDLMPGAEGLRPDAGAAGSSGHVVIAPDKFKGSLTAAEVAARVAAGLGPDVATVALPVADGGDGTVAAVVACGFEPVEVEVTGPVGEPVRAVYAWRDAGTGTSPSGAGAADVPTAVIELAEASGLRRLPAAAAASPQASEGSENSEGAGPGPAAHGGVELAPLTATSRGTGELIAHAVRRGARRVVLGLGGSACTDGGTGMMGALGVRFLDAGGAELPPGGGALRALEKIDTSGLLEIGGVEFVVASDVDNPLLGPYGAAAVYGPQKGASPEEVELLDGALARLAAVAAHTHGLVGAIEHDDVVRPMGVAGQPGAGAAGGVGFAALAFLRAEIRPGIEYLLDLLGFRDLLDGARLVITGEGSLDEQTLRGKAPAGVAAAAVKAGVPVVAVCGRRALGDEELRAAGIEAAYALTDIEPDPERCIAEAGPLLERVAARLGADRLQVS</sequence>
<dbReference type="GO" id="GO:0031388">
    <property type="term" value="P:organic acid phosphorylation"/>
    <property type="evidence" value="ECO:0007669"/>
    <property type="project" value="InterPro"/>
</dbReference>
<feature type="region of interest" description="Disordered" evidence="1">
    <location>
        <begin position="133"/>
        <end position="163"/>
    </location>
</feature>
<feature type="region of interest" description="Disordered" evidence="1">
    <location>
        <begin position="1"/>
        <end position="23"/>
    </location>
</feature>
<dbReference type="EMBL" id="BOOJ01000078">
    <property type="protein sequence ID" value="GIH97200.1"/>
    <property type="molecule type" value="Genomic_DNA"/>
</dbReference>
<keyword evidence="2" id="KW-0418">Kinase</keyword>
<dbReference type="AlphaFoldDB" id="A0A8J3SPP8"/>
<dbReference type="Pfam" id="PF02595">
    <property type="entry name" value="Gly_kinase"/>
    <property type="match status" value="2"/>
</dbReference>
<evidence type="ECO:0000313" key="2">
    <source>
        <dbReference type="EMBL" id="GIH97200.1"/>
    </source>
</evidence>
<organism evidence="2 3">
    <name type="scientific">Planobispora siamensis</name>
    <dbReference type="NCBI Taxonomy" id="936338"/>
    <lineage>
        <taxon>Bacteria</taxon>
        <taxon>Bacillati</taxon>
        <taxon>Actinomycetota</taxon>
        <taxon>Actinomycetes</taxon>
        <taxon>Streptosporangiales</taxon>
        <taxon>Streptosporangiaceae</taxon>
        <taxon>Planobispora</taxon>
    </lineage>
</organism>
<reference evidence="2 3" key="1">
    <citation type="submission" date="2021-01" db="EMBL/GenBank/DDBJ databases">
        <title>Whole genome shotgun sequence of Planobispora siamensis NBRC 107568.</title>
        <authorList>
            <person name="Komaki H."/>
            <person name="Tamura T."/>
        </authorList>
    </citation>
    <scope>NUCLEOTIDE SEQUENCE [LARGE SCALE GENOMIC DNA]</scope>
    <source>
        <strain evidence="2 3">NBRC 107568</strain>
    </source>
</reference>
<dbReference type="GO" id="GO:0008887">
    <property type="term" value="F:glycerate kinase activity"/>
    <property type="evidence" value="ECO:0007669"/>
    <property type="project" value="InterPro"/>
</dbReference>
<dbReference type="Proteomes" id="UP000619788">
    <property type="component" value="Unassembled WGS sequence"/>
</dbReference>
<keyword evidence="3" id="KW-1185">Reference proteome</keyword>
<dbReference type="SUPFAM" id="SSF110738">
    <property type="entry name" value="Glycerate kinase I"/>
    <property type="match status" value="1"/>
</dbReference>
<keyword evidence="2" id="KW-0808">Transferase</keyword>
<dbReference type="NCBIfam" id="TIGR00045">
    <property type="entry name" value="glycerate kinase"/>
    <property type="match status" value="1"/>
</dbReference>
<comment type="caution">
    <text evidence="2">The sequence shown here is derived from an EMBL/GenBank/DDBJ whole genome shotgun (WGS) entry which is preliminary data.</text>
</comment>
<accession>A0A8J3SPP8</accession>
<gene>
    <name evidence="2" type="ORF">Psi01_78300</name>
</gene>
<dbReference type="PANTHER" id="PTHR21599:SF0">
    <property type="entry name" value="GLYCERATE KINASE"/>
    <property type="match status" value="1"/>
</dbReference>
<evidence type="ECO:0000256" key="1">
    <source>
        <dbReference type="SAM" id="MobiDB-lite"/>
    </source>
</evidence>
<protein>
    <submittedName>
        <fullName evidence="2">Glycerate kinase</fullName>
    </submittedName>
</protein>
<dbReference type="InterPro" id="IPR018193">
    <property type="entry name" value="Glyc_kinase_flavodox-like_fold"/>
</dbReference>
<dbReference type="InterPro" id="IPR036129">
    <property type="entry name" value="Glycerate_kinase_sf"/>
</dbReference>